<dbReference type="InterPro" id="IPR006204">
    <property type="entry name" value="GHMP_kinase_N_dom"/>
</dbReference>
<feature type="domain" description="GHMP kinase N-terminal" evidence="5">
    <location>
        <begin position="86"/>
        <end position="151"/>
    </location>
</feature>
<dbReference type="OrthoDB" id="4548147at2"/>
<comment type="caution">
    <text evidence="6">The sequence shown here is derived from an EMBL/GenBank/DDBJ whole genome shotgun (WGS) entry which is preliminary data.</text>
</comment>
<dbReference type="Proteomes" id="UP000245539">
    <property type="component" value="Unassembled WGS sequence"/>
</dbReference>
<keyword evidence="4" id="KW-0067">ATP-binding</keyword>
<dbReference type="InterPro" id="IPR014721">
    <property type="entry name" value="Ribsml_uS5_D2-typ_fold_subgr"/>
</dbReference>
<evidence type="ECO:0000259" key="5">
    <source>
        <dbReference type="Pfam" id="PF00288"/>
    </source>
</evidence>
<keyword evidence="3" id="KW-0418">Kinase</keyword>
<evidence type="ECO:0000256" key="3">
    <source>
        <dbReference type="ARBA" id="ARBA00022777"/>
    </source>
</evidence>
<dbReference type="InterPro" id="IPR012363">
    <property type="entry name" value="PduX"/>
</dbReference>
<dbReference type="PANTHER" id="PTHR43527">
    <property type="entry name" value="4-DIPHOSPHOCYTIDYL-2-C-METHYL-D-ERYTHRITOL KINASE, CHLOROPLASTIC"/>
    <property type="match status" value="1"/>
</dbReference>
<organism evidence="6 7">
    <name type="scientific">Leucothrix pacifica</name>
    <dbReference type="NCBI Taxonomy" id="1247513"/>
    <lineage>
        <taxon>Bacteria</taxon>
        <taxon>Pseudomonadati</taxon>
        <taxon>Pseudomonadota</taxon>
        <taxon>Gammaproteobacteria</taxon>
        <taxon>Thiotrichales</taxon>
        <taxon>Thiotrichaceae</taxon>
        <taxon>Leucothrix</taxon>
    </lineage>
</organism>
<evidence type="ECO:0000313" key="6">
    <source>
        <dbReference type="EMBL" id="PWQ99743.1"/>
    </source>
</evidence>
<dbReference type="GO" id="GO:0005524">
    <property type="term" value="F:ATP binding"/>
    <property type="evidence" value="ECO:0007669"/>
    <property type="project" value="UniProtKB-KW"/>
</dbReference>
<evidence type="ECO:0000256" key="4">
    <source>
        <dbReference type="ARBA" id="ARBA00022840"/>
    </source>
</evidence>
<dbReference type="Pfam" id="PF00288">
    <property type="entry name" value="GHMP_kinases_N"/>
    <property type="match status" value="1"/>
</dbReference>
<name>A0A317CQE3_9GAMM</name>
<evidence type="ECO:0000256" key="2">
    <source>
        <dbReference type="ARBA" id="ARBA00022741"/>
    </source>
</evidence>
<reference evidence="6 7" key="1">
    <citation type="submission" date="2018-05" db="EMBL/GenBank/DDBJ databases">
        <title>Leucothrix arctica sp. nov., isolated from Arctic seawater.</title>
        <authorList>
            <person name="Choi A."/>
            <person name="Baek K."/>
        </authorList>
    </citation>
    <scope>NUCLEOTIDE SEQUENCE [LARGE SCALE GENOMIC DNA]</scope>
    <source>
        <strain evidence="6 7">JCM 18388</strain>
    </source>
</reference>
<evidence type="ECO:0000256" key="1">
    <source>
        <dbReference type="ARBA" id="ARBA00022679"/>
    </source>
</evidence>
<dbReference type="PANTHER" id="PTHR43527:SF1">
    <property type="entry name" value="L-THREONINE KINASE"/>
    <property type="match status" value="1"/>
</dbReference>
<dbReference type="PIRSF" id="PIRSF033887">
    <property type="entry name" value="PduX"/>
    <property type="match status" value="1"/>
</dbReference>
<dbReference type="Gene3D" id="3.30.230.10">
    <property type="match status" value="1"/>
</dbReference>
<evidence type="ECO:0000313" key="7">
    <source>
        <dbReference type="Proteomes" id="UP000245539"/>
    </source>
</evidence>
<dbReference type="EMBL" id="QGKM01000008">
    <property type="protein sequence ID" value="PWQ99743.1"/>
    <property type="molecule type" value="Genomic_DNA"/>
</dbReference>
<dbReference type="InterPro" id="IPR020568">
    <property type="entry name" value="Ribosomal_Su5_D2-typ_SF"/>
</dbReference>
<proteinExistence type="predicted"/>
<keyword evidence="7" id="KW-1185">Reference proteome</keyword>
<keyword evidence="2" id="KW-0547">Nucleotide-binding</keyword>
<sequence length="307" mass="34339">MPTPYHPSKQVRSYPLDLRKRDTSSFTAYGKSFASFGEIAQGRLSSGKDFLVSLPIDLWSECKLVCKATHGNTLIDAPRAKARQLAELLVTKLELQQGLSIQLGFESNIPIGKGLSSSTADLLAVIRAFESGFDFQLIQTAISELLVKIEQHDPLHYESCVAYDHRRGKLLQDFKYIPDYQIIGIDQGGTLSTQAYNSTLRFDDDYITSYDQLYHSLAEAFMQRDDLKIARCATKSAAIHARRTHNHWLKNVLSHAESWDILGVVATHSGTCAGVILPPDTSQSTCDKIIHQAQQYGEVFMTRTLRL</sequence>
<dbReference type="AlphaFoldDB" id="A0A317CQE3"/>
<accession>A0A317CQE3</accession>
<gene>
    <name evidence="6" type="ORF">DKW60_04510</name>
</gene>
<protein>
    <recommendedName>
        <fullName evidence="5">GHMP kinase N-terminal domain-containing protein</fullName>
    </recommendedName>
</protein>
<dbReference type="GO" id="GO:0050515">
    <property type="term" value="F:4-(cytidine 5'-diphospho)-2-C-methyl-D-erythritol kinase activity"/>
    <property type="evidence" value="ECO:0007669"/>
    <property type="project" value="TreeGrafter"/>
</dbReference>
<keyword evidence="1" id="KW-0808">Transferase</keyword>
<dbReference type="SUPFAM" id="SSF54211">
    <property type="entry name" value="Ribosomal protein S5 domain 2-like"/>
    <property type="match status" value="1"/>
</dbReference>